<comment type="caution">
    <text evidence="2">The sequence shown here is derived from an EMBL/GenBank/DDBJ whole genome shotgun (WGS) entry which is preliminary data.</text>
</comment>
<evidence type="ECO:0000313" key="2">
    <source>
        <dbReference type="EMBL" id="GEU71404.1"/>
    </source>
</evidence>
<feature type="region of interest" description="Disordered" evidence="1">
    <location>
        <begin position="59"/>
        <end position="90"/>
    </location>
</feature>
<evidence type="ECO:0000256" key="1">
    <source>
        <dbReference type="SAM" id="MobiDB-lite"/>
    </source>
</evidence>
<dbReference type="EMBL" id="BKCJ010006299">
    <property type="protein sequence ID" value="GEU71404.1"/>
    <property type="molecule type" value="Genomic_DNA"/>
</dbReference>
<protein>
    <submittedName>
        <fullName evidence="2">Uncharacterized protein</fullName>
    </submittedName>
</protein>
<gene>
    <name evidence="2" type="ORF">Tci_043382</name>
</gene>
<sequence>MVFIAQMGAGGIFVNPRLQPIRDLDLRPPPAQYLVHQSLAASRRHVVASYWTDASDVAATSSPANAGHRRSTTVNAAGHRSTAAGHGGQRWRSTTVNAAGHRSTAAGHGGQRWRSTTVNAADHRSTVAVNDGRPWRTTVDSR</sequence>
<name>A0A6L2MG08_TANCI</name>
<proteinExistence type="predicted"/>
<accession>A0A6L2MG08</accession>
<dbReference type="AlphaFoldDB" id="A0A6L2MG08"/>
<organism evidence="2">
    <name type="scientific">Tanacetum cinerariifolium</name>
    <name type="common">Dalmatian daisy</name>
    <name type="synonym">Chrysanthemum cinerariifolium</name>
    <dbReference type="NCBI Taxonomy" id="118510"/>
    <lineage>
        <taxon>Eukaryota</taxon>
        <taxon>Viridiplantae</taxon>
        <taxon>Streptophyta</taxon>
        <taxon>Embryophyta</taxon>
        <taxon>Tracheophyta</taxon>
        <taxon>Spermatophyta</taxon>
        <taxon>Magnoliopsida</taxon>
        <taxon>eudicotyledons</taxon>
        <taxon>Gunneridae</taxon>
        <taxon>Pentapetalae</taxon>
        <taxon>asterids</taxon>
        <taxon>campanulids</taxon>
        <taxon>Asterales</taxon>
        <taxon>Asteraceae</taxon>
        <taxon>Asteroideae</taxon>
        <taxon>Anthemideae</taxon>
        <taxon>Anthemidinae</taxon>
        <taxon>Tanacetum</taxon>
    </lineage>
</organism>
<reference evidence="2" key="1">
    <citation type="journal article" date="2019" name="Sci. Rep.">
        <title>Draft genome of Tanacetum cinerariifolium, the natural source of mosquito coil.</title>
        <authorList>
            <person name="Yamashiro T."/>
            <person name="Shiraishi A."/>
            <person name="Satake H."/>
            <person name="Nakayama K."/>
        </authorList>
    </citation>
    <scope>NUCLEOTIDE SEQUENCE</scope>
</reference>